<dbReference type="CDD" id="cd07560">
    <property type="entry name" value="Peptidase_S41_CPP"/>
    <property type="match status" value="1"/>
</dbReference>
<evidence type="ECO:0000256" key="3">
    <source>
        <dbReference type="ARBA" id="ARBA00022801"/>
    </source>
</evidence>
<name>A0A369A896_9FLAO</name>
<keyword evidence="2 5" id="KW-0645">Protease</keyword>
<reference evidence="7 8" key="1">
    <citation type="submission" date="2018-07" db="EMBL/GenBank/DDBJ databases">
        <title>Genomic Encyclopedia of Type Strains, Phase IV (KMG-IV): sequencing the most valuable type-strain genomes for metagenomic binning, comparative biology and taxonomic classification.</title>
        <authorList>
            <person name="Goeker M."/>
        </authorList>
    </citation>
    <scope>NUCLEOTIDE SEQUENCE [LARGE SCALE GENOMIC DNA]</scope>
    <source>
        <strain evidence="7 8">DSM 21410</strain>
    </source>
</reference>
<sequence length="696" mass="80306">MIRKKIFRSVYSLWAVSFALISCIPGSTQNKVQQRERLILQITFSALFNQHLQPPEANLLFSNRVFEKALENFDVSRRFFLKSDIDEFSGFKGSMVKLMKEGDVALFERMYERIQKRISEAERLAFAILDEPFQFNKKEIYETDELKSDFAKNQKELDIKWRKYLKYRVLVRLYESVDHDTLGETMPEITAEAEMEARNKEKEQMKEWFDMLKEMDRNDWFGQYINAYAHNFDPHTEYYPPQRQEDFEIEMTGQFEGIGAQLVSRDGYVTIERIVPGSASWRQGELEEGDKILRVTQENGESVDVTGMNIQKVVKLIRGKKGTTVTLTVRKADGSRRDISIVRDVVEMEAAFARSAISEYNGKKIGYIRLPKFYVDFYKETNRNCALDMRAEVERLKNEGVEGIIIDLRNNGGGTLEGAIDIAGLFIPSGPVVQVKATGQQARVLSDRDPSIVYDGPLVILVNHFSASASEIFAAAMQDYGRAIIVGSNKTFGKGTVQNMLDFDRAVNFAGREFRPLGSLKITIQKYYRINGGTPQLKGVTPDVIFPDQYSYIDFGERELKNAIAYSEISPAPFNRWTQNNTFPKAIQNARERIENNPKFILMDQYARWLADNREKSSISLRFEDYVSYQRMLKERATKYKDVYVSTDSIPFNIPGSTVDELTRKGDDLREWKKWVGDLSRDVQLQEALKVIYDMR</sequence>
<dbReference type="InterPro" id="IPR004447">
    <property type="entry name" value="Peptidase_S41A"/>
</dbReference>
<dbReference type="InterPro" id="IPR001478">
    <property type="entry name" value="PDZ"/>
</dbReference>
<dbReference type="CDD" id="cd06782">
    <property type="entry name" value="cpPDZ_CPP-like"/>
    <property type="match status" value="1"/>
</dbReference>
<keyword evidence="8" id="KW-1185">Reference proteome</keyword>
<dbReference type="PANTHER" id="PTHR32060">
    <property type="entry name" value="TAIL-SPECIFIC PROTEASE"/>
    <property type="match status" value="1"/>
</dbReference>
<dbReference type="SMART" id="SM00245">
    <property type="entry name" value="TSPc"/>
    <property type="match status" value="1"/>
</dbReference>
<keyword evidence="4 5" id="KW-0720">Serine protease</keyword>
<gene>
    <name evidence="7" type="ORF">DES35_101650</name>
</gene>
<dbReference type="GO" id="GO:0008236">
    <property type="term" value="F:serine-type peptidase activity"/>
    <property type="evidence" value="ECO:0007669"/>
    <property type="project" value="UniProtKB-KW"/>
</dbReference>
<evidence type="ECO:0000256" key="1">
    <source>
        <dbReference type="ARBA" id="ARBA00009179"/>
    </source>
</evidence>
<dbReference type="SUPFAM" id="SSF52096">
    <property type="entry name" value="ClpP/crotonase"/>
    <property type="match status" value="1"/>
</dbReference>
<dbReference type="NCBIfam" id="TIGR00225">
    <property type="entry name" value="prc"/>
    <property type="match status" value="1"/>
</dbReference>
<evidence type="ECO:0000256" key="5">
    <source>
        <dbReference type="RuleBase" id="RU004404"/>
    </source>
</evidence>
<dbReference type="Pfam" id="PF17804">
    <property type="entry name" value="TSP_NTD"/>
    <property type="match status" value="1"/>
</dbReference>
<dbReference type="InterPro" id="IPR020992">
    <property type="entry name" value="Tail_Prtase_C"/>
</dbReference>
<evidence type="ECO:0000313" key="8">
    <source>
        <dbReference type="Proteomes" id="UP000253517"/>
    </source>
</evidence>
<dbReference type="Proteomes" id="UP000253517">
    <property type="component" value="Unassembled WGS sequence"/>
</dbReference>
<dbReference type="InterPro" id="IPR029045">
    <property type="entry name" value="ClpP/crotonase-like_dom_sf"/>
</dbReference>
<dbReference type="SUPFAM" id="SSF50156">
    <property type="entry name" value="PDZ domain-like"/>
    <property type="match status" value="1"/>
</dbReference>
<dbReference type="SMART" id="SM00228">
    <property type="entry name" value="PDZ"/>
    <property type="match status" value="1"/>
</dbReference>
<dbReference type="Pfam" id="PF11818">
    <property type="entry name" value="DUF3340"/>
    <property type="match status" value="1"/>
</dbReference>
<evidence type="ECO:0000259" key="6">
    <source>
        <dbReference type="PROSITE" id="PS50106"/>
    </source>
</evidence>
<dbReference type="AlphaFoldDB" id="A0A369A896"/>
<dbReference type="GO" id="GO:0030288">
    <property type="term" value="C:outer membrane-bounded periplasmic space"/>
    <property type="evidence" value="ECO:0007669"/>
    <property type="project" value="TreeGrafter"/>
</dbReference>
<dbReference type="EMBL" id="QPJS01000001">
    <property type="protein sequence ID" value="RCX05365.1"/>
    <property type="molecule type" value="Genomic_DNA"/>
</dbReference>
<dbReference type="PROSITE" id="PS51257">
    <property type="entry name" value="PROKAR_LIPOPROTEIN"/>
    <property type="match status" value="1"/>
</dbReference>
<evidence type="ECO:0000256" key="4">
    <source>
        <dbReference type="ARBA" id="ARBA00022825"/>
    </source>
</evidence>
<dbReference type="InterPro" id="IPR005151">
    <property type="entry name" value="Tail-specific_protease"/>
</dbReference>
<dbReference type="Pfam" id="PF03572">
    <property type="entry name" value="Peptidase_S41"/>
    <property type="match status" value="1"/>
</dbReference>
<dbReference type="GO" id="GO:0007165">
    <property type="term" value="P:signal transduction"/>
    <property type="evidence" value="ECO:0007669"/>
    <property type="project" value="TreeGrafter"/>
</dbReference>
<evidence type="ECO:0000313" key="7">
    <source>
        <dbReference type="EMBL" id="RCX05365.1"/>
    </source>
</evidence>
<comment type="similarity">
    <text evidence="1 5">Belongs to the peptidase S41A family.</text>
</comment>
<evidence type="ECO:0000256" key="2">
    <source>
        <dbReference type="ARBA" id="ARBA00022670"/>
    </source>
</evidence>
<dbReference type="InterPro" id="IPR036034">
    <property type="entry name" value="PDZ_sf"/>
</dbReference>
<organism evidence="7 8">
    <name type="scientific">Schleiferia thermophila</name>
    <dbReference type="NCBI Taxonomy" id="884107"/>
    <lineage>
        <taxon>Bacteria</taxon>
        <taxon>Pseudomonadati</taxon>
        <taxon>Bacteroidota</taxon>
        <taxon>Flavobacteriia</taxon>
        <taxon>Flavobacteriales</taxon>
        <taxon>Schleiferiaceae</taxon>
        <taxon>Schleiferia</taxon>
    </lineage>
</organism>
<feature type="domain" description="PDZ" evidence="6">
    <location>
        <begin position="248"/>
        <end position="332"/>
    </location>
</feature>
<dbReference type="PANTHER" id="PTHR32060:SF22">
    <property type="entry name" value="CARBOXYL-TERMINAL-PROCESSING PEPTIDASE 3, CHLOROPLASTIC"/>
    <property type="match status" value="1"/>
</dbReference>
<dbReference type="Pfam" id="PF00595">
    <property type="entry name" value="PDZ"/>
    <property type="match status" value="1"/>
</dbReference>
<dbReference type="GO" id="GO:0006508">
    <property type="term" value="P:proteolysis"/>
    <property type="evidence" value="ECO:0007669"/>
    <property type="project" value="UniProtKB-KW"/>
</dbReference>
<dbReference type="GO" id="GO:0004175">
    <property type="term" value="F:endopeptidase activity"/>
    <property type="evidence" value="ECO:0007669"/>
    <property type="project" value="TreeGrafter"/>
</dbReference>
<dbReference type="Gene3D" id="2.30.42.10">
    <property type="match status" value="1"/>
</dbReference>
<protein>
    <submittedName>
        <fullName evidence="7">Carboxyl-terminal processing protease</fullName>
    </submittedName>
</protein>
<proteinExistence type="inferred from homology"/>
<dbReference type="Gene3D" id="3.90.226.10">
    <property type="entry name" value="2-enoyl-CoA Hydratase, Chain A, domain 1"/>
    <property type="match status" value="1"/>
</dbReference>
<dbReference type="PROSITE" id="PS50106">
    <property type="entry name" value="PDZ"/>
    <property type="match status" value="1"/>
</dbReference>
<accession>A0A369A896</accession>
<dbReference type="RefSeq" id="WP_114365752.1">
    <property type="nucleotide sequence ID" value="NZ_BHZF01000001.1"/>
</dbReference>
<dbReference type="InterPro" id="IPR040573">
    <property type="entry name" value="TSP_N"/>
</dbReference>
<comment type="caution">
    <text evidence="7">The sequence shown here is derived from an EMBL/GenBank/DDBJ whole genome shotgun (WGS) entry which is preliminary data.</text>
</comment>
<keyword evidence="3 5" id="KW-0378">Hydrolase</keyword>